<proteinExistence type="predicted"/>
<feature type="non-terminal residue" evidence="1">
    <location>
        <position position="55"/>
    </location>
</feature>
<name>X1IK93_9ZZZZ</name>
<comment type="caution">
    <text evidence="1">The sequence shown here is derived from an EMBL/GenBank/DDBJ whole genome shotgun (WGS) entry which is preliminary data.</text>
</comment>
<organism evidence="1">
    <name type="scientific">marine sediment metagenome</name>
    <dbReference type="NCBI Taxonomy" id="412755"/>
    <lineage>
        <taxon>unclassified sequences</taxon>
        <taxon>metagenomes</taxon>
        <taxon>ecological metagenomes</taxon>
    </lineage>
</organism>
<dbReference type="AlphaFoldDB" id="X1IK93"/>
<evidence type="ECO:0000313" key="1">
    <source>
        <dbReference type="EMBL" id="GAH57958.1"/>
    </source>
</evidence>
<accession>X1IK93</accession>
<dbReference type="EMBL" id="BARU01016052">
    <property type="protein sequence ID" value="GAH57958.1"/>
    <property type="molecule type" value="Genomic_DNA"/>
</dbReference>
<feature type="non-terminal residue" evidence="1">
    <location>
        <position position="1"/>
    </location>
</feature>
<sequence length="55" mass="6298">PFLDEKYAWPLYNLKNVILTGNPANVNIAAKKDFPGFDVLTYHGYSFPFYVNNIS</sequence>
<gene>
    <name evidence="1" type="ORF">S03H2_27093</name>
</gene>
<reference evidence="1" key="1">
    <citation type="journal article" date="2014" name="Front. Microbiol.">
        <title>High frequency of phylogenetically diverse reductive dehalogenase-homologous genes in deep subseafloor sedimentary metagenomes.</title>
        <authorList>
            <person name="Kawai M."/>
            <person name="Futagami T."/>
            <person name="Toyoda A."/>
            <person name="Takaki Y."/>
            <person name="Nishi S."/>
            <person name="Hori S."/>
            <person name="Arai W."/>
            <person name="Tsubouchi T."/>
            <person name="Morono Y."/>
            <person name="Uchiyama I."/>
            <person name="Ito T."/>
            <person name="Fujiyama A."/>
            <person name="Inagaki F."/>
            <person name="Takami H."/>
        </authorList>
    </citation>
    <scope>NUCLEOTIDE SEQUENCE</scope>
    <source>
        <strain evidence="1">Expedition CK06-06</strain>
    </source>
</reference>
<protein>
    <submittedName>
        <fullName evidence="1">Uncharacterized protein</fullName>
    </submittedName>
</protein>